<dbReference type="OrthoDB" id="9991938at2"/>
<gene>
    <name evidence="1" type="ordered locus">Arnit_1528</name>
</gene>
<dbReference type="RefSeq" id="WP_013135329.1">
    <property type="nucleotide sequence ID" value="NC_014166.1"/>
</dbReference>
<dbReference type="Proteomes" id="UP000000939">
    <property type="component" value="Chromosome"/>
</dbReference>
<reference evidence="1 2" key="1">
    <citation type="journal article" date="2010" name="Stand. Genomic Sci.">
        <title>Complete genome sequence of Arcobacter nitrofigilis type strain (CI).</title>
        <authorList>
            <person name="Pati A."/>
            <person name="Gronow S."/>
            <person name="Lapidus A."/>
            <person name="Copeland A."/>
            <person name="Glavina Del Rio T."/>
            <person name="Nolan M."/>
            <person name="Lucas S."/>
            <person name="Tice H."/>
            <person name="Cheng J.F."/>
            <person name="Han C."/>
            <person name="Chertkov O."/>
            <person name="Bruce D."/>
            <person name="Tapia R."/>
            <person name="Goodwin L."/>
            <person name="Pitluck S."/>
            <person name="Liolios K."/>
            <person name="Ivanova N."/>
            <person name="Mavromatis K."/>
            <person name="Chen A."/>
            <person name="Palaniappan K."/>
            <person name="Land M."/>
            <person name="Hauser L."/>
            <person name="Chang Y.J."/>
            <person name="Jeffries C.D."/>
            <person name="Detter J.C."/>
            <person name="Rohde M."/>
            <person name="Goker M."/>
            <person name="Bristow J."/>
            <person name="Eisen J.A."/>
            <person name="Markowitz V."/>
            <person name="Hugenholtz P."/>
            <person name="Klenk H.P."/>
            <person name="Kyrpides N.C."/>
        </authorList>
    </citation>
    <scope>NUCLEOTIDE SEQUENCE [LARGE SCALE GENOMIC DNA]</scope>
    <source>
        <strain evidence="2">ATCC 33309 / DSM 7299 / CCUG 15893 / LMG 7604 / NCTC 12251 / CI</strain>
    </source>
</reference>
<organism evidence="1 2">
    <name type="scientific">Arcobacter nitrofigilis (strain ATCC 33309 / DSM 7299 / CCUG 15893 / LMG 7604 / NCTC 12251 / CI)</name>
    <name type="common">Campylobacter nitrofigilis</name>
    <dbReference type="NCBI Taxonomy" id="572480"/>
    <lineage>
        <taxon>Bacteria</taxon>
        <taxon>Pseudomonadati</taxon>
        <taxon>Campylobacterota</taxon>
        <taxon>Epsilonproteobacteria</taxon>
        <taxon>Campylobacterales</taxon>
        <taxon>Arcobacteraceae</taxon>
        <taxon>Arcobacter</taxon>
    </lineage>
</organism>
<dbReference type="EMBL" id="CP001999">
    <property type="protein sequence ID" value="ADG93184.1"/>
    <property type="molecule type" value="Genomic_DNA"/>
</dbReference>
<dbReference type="AlphaFoldDB" id="D5V617"/>
<keyword evidence="2" id="KW-1185">Reference proteome</keyword>
<protein>
    <submittedName>
        <fullName evidence="1">Uncharacterized protein</fullName>
    </submittedName>
</protein>
<accession>D5V617</accession>
<dbReference type="HOGENOM" id="CLU_1529517_0_0_7"/>
<evidence type="ECO:0000313" key="2">
    <source>
        <dbReference type="Proteomes" id="UP000000939"/>
    </source>
</evidence>
<proteinExistence type="predicted"/>
<evidence type="ECO:0000313" key="1">
    <source>
        <dbReference type="EMBL" id="ADG93184.1"/>
    </source>
</evidence>
<sequence precursor="true">MKRIYKFIIGLTLLLSFSSNVFAKNIGYVWLLSGSRYYDKINYGNSDYNYLLGMNFGKTLPDVNSIIKIEPKNRIYFGFSFIQDITTNFLDLVENGKCPKEGGAFSNYMLNIKSDECLVDKVVGKIKRKYGYHHKNFNSYYELQDPIKAKVLGYVIFKAGMFMLVEQTELLEKDK</sequence>
<dbReference type="KEGG" id="ant:Arnit_1528"/>
<name>D5V617_ARCNC</name>